<evidence type="ECO:0000313" key="3">
    <source>
        <dbReference type="EMBL" id="CAF4579098.1"/>
    </source>
</evidence>
<evidence type="ECO:0000256" key="2">
    <source>
        <dbReference type="SAM" id="Phobius"/>
    </source>
</evidence>
<name>A0A8S2YUG8_9BILA</name>
<dbReference type="Proteomes" id="UP000681722">
    <property type="component" value="Unassembled WGS sequence"/>
</dbReference>
<keyword evidence="2" id="KW-1133">Transmembrane helix</keyword>
<accession>A0A8S2YUG8</accession>
<evidence type="ECO:0000313" key="4">
    <source>
        <dbReference type="Proteomes" id="UP000681722"/>
    </source>
</evidence>
<comment type="caution">
    <text evidence="3">The sequence shown here is derived from an EMBL/GenBank/DDBJ whole genome shotgun (WGS) entry which is preliminary data.</text>
</comment>
<dbReference type="AlphaFoldDB" id="A0A8S2YUG8"/>
<keyword evidence="2" id="KW-0472">Membrane</keyword>
<feature type="transmembrane region" description="Helical" evidence="2">
    <location>
        <begin position="70"/>
        <end position="94"/>
    </location>
</feature>
<feature type="region of interest" description="Disordered" evidence="1">
    <location>
        <begin position="1"/>
        <end position="39"/>
    </location>
</feature>
<sequence>MNIPPYNSRAQWSTRPNYDRPKKKIPAPPSLVKRPMPPGTLSTVKLNLDTLEETDSSANRRKSGWFCGGWQCCACFALAFLAALGLAVPLAVILTQNSNNAIAS</sequence>
<keyword evidence="2" id="KW-0812">Transmembrane</keyword>
<reference evidence="3" key="1">
    <citation type="submission" date="2021-02" db="EMBL/GenBank/DDBJ databases">
        <authorList>
            <person name="Nowell W R."/>
        </authorList>
    </citation>
    <scope>NUCLEOTIDE SEQUENCE</scope>
</reference>
<gene>
    <name evidence="3" type="ORF">SRO942_LOCUS48067</name>
</gene>
<organism evidence="3 4">
    <name type="scientific">Didymodactylos carnosus</name>
    <dbReference type="NCBI Taxonomy" id="1234261"/>
    <lineage>
        <taxon>Eukaryota</taxon>
        <taxon>Metazoa</taxon>
        <taxon>Spiralia</taxon>
        <taxon>Gnathifera</taxon>
        <taxon>Rotifera</taxon>
        <taxon>Eurotatoria</taxon>
        <taxon>Bdelloidea</taxon>
        <taxon>Philodinida</taxon>
        <taxon>Philodinidae</taxon>
        <taxon>Didymodactylos</taxon>
    </lineage>
</organism>
<evidence type="ECO:0000256" key="1">
    <source>
        <dbReference type="SAM" id="MobiDB-lite"/>
    </source>
</evidence>
<dbReference type="EMBL" id="CAJOBC010122113">
    <property type="protein sequence ID" value="CAF4579098.1"/>
    <property type="molecule type" value="Genomic_DNA"/>
</dbReference>
<proteinExistence type="predicted"/>
<protein>
    <submittedName>
        <fullName evidence="3">Uncharacterized protein</fullName>
    </submittedName>
</protein>
<feature type="non-terminal residue" evidence="3">
    <location>
        <position position="1"/>
    </location>
</feature>